<evidence type="ECO:0000313" key="2">
    <source>
        <dbReference type="EMBL" id="MBB5784679.1"/>
    </source>
</evidence>
<dbReference type="SUPFAM" id="SSF160104">
    <property type="entry name" value="Acetoacetate decarboxylase-like"/>
    <property type="match status" value="1"/>
</dbReference>
<reference evidence="2 3" key="1">
    <citation type="submission" date="2020-08" db="EMBL/GenBank/DDBJ databases">
        <title>Sequencing the genomes of 1000 actinobacteria strains.</title>
        <authorList>
            <person name="Klenk H.-P."/>
        </authorList>
    </citation>
    <scope>NUCLEOTIDE SEQUENCE [LARGE SCALE GENOMIC DNA]</scope>
    <source>
        <strain evidence="2 3">DSM 45507</strain>
    </source>
</reference>
<accession>A0A7W9LI75</accession>
<evidence type="ECO:0000256" key="1">
    <source>
        <dbReference type="SAM" id="MobiDB-lite"/>
    </source>
</evidence>
<dbReference type="InterPro" id="IPR023375">
    <property type="entry name" value="ADC_dom_sf"/>
</dbReference>
<dbReference type="AlphaFoldDB" id="A0A7W9LI75"/>
<proteinExistence type="predicted"/>
<dbReference type="Gene3D" id="2.40.400.10">
    <property type="entry name" value="Acetoacetate decarboxylase-like"/>
    <property type="match status" value="1"/>
</dbReference>
<dbReference type="GO" id="GO:0016829">
    <property type="term" value="F:lyase activity"/>
    <property type="evidence" value="ECO:0007669"/>
    <property type="project" value="InterPro"/>
</dbReference>
<dbReference type="InterPro" id="IPR010451">
    <property type="entry name" value="Acetoacetate_decarboxylase"/>
</dbReference>
<evidence type="ECO:0008006" key="4">
    <source>
        <dbReference type="Google" id="ProtNLM"/>
    </source>
</evidence>
<dbReference type="EMBL" id="JACHMB010000001">
    <property type="protein sequence ID" value="MBB5784679.1"/>
    <property type="molecule type" value="Genomic_DNA"/>
</dbReference>
<feature type="region of interest" description="Disordered" evidence="1">
    <location>
        <begin position="263"/>
        <end position="313"/>
    </location>
</feature>
<evidence type="ECO:0000313" key="3">
    <source>
        <dbReference type="Proteomes" id="UP000579153"/>
    </source>
</evidence>
<organism evidence="2 3">
    <name type="scientific">Nonomuraea jabiensis</name>
    <dbReference type="NCBI Taxonomy" id="882448"/>
    <lineage>
        <taxon>Bacteria</taxon>
        <taxon>Bacillati</taxon>
        <taxon>Actinomycetota</taxon>
        <taxon>Actinomycetes</taxon>
        <taxon>Streptosporangiales</taxon>
        <taxon>Streptosporangiaceae</taxon>
        <taxon>Nonomuraea</taxon>
    </lineage>
</organism>
<keyword evidence="3" id="KW-1185">Reference proteome</keyword>
<dbReference type="Pfam" id="PF06314">
    <property type="entry name" value="ADC"/>
    <property type="match status" value="1"/>
</dbReference>
<dbReference type="RefSeq" id="WP_185077585.1">
    <property type="nucleotide sequence ID" value="NZ_JACHMB010000001.1"/>
</dbReference>
<dbReference type="Proteomes" id="UP000579153">
    <property type="component" value="Unassembled WGS sequence"/>
</dbReference>
<comment type="caution">
    <text evidence="2">The sequence shown here is derived from an EMBL/GenBank/DDBJ whole genome shotgun (WGS) entry which is preliminary data.</text>
</comment>
<name>A0A7W9LI75_9ACTN</name>
<sequence>MTFTARRRRPAGRLAGRLAGRFANVDGIPFRMPVGTRSSPALIAAYPVDPRGAREVLPEELSPYRIRGEGVLMIAVVDYQDTPIGTYVELCTGILCTPAGRPAPPLLPLLFRAAFGTGVHIGDMPVSTEISVKGGLGIWGMPKRRASLDFVADGSTVSSQYDLDGQLVMRVDVPRPARAWLPVRFTGIGYASFRGMLWKSSVTLCGRMGLTWGGGPENRLLLGDHERAAWLKRLDIRDRPFLTAFIPSVRGVLHDHVEGWFRTSATPPPPPREGLESVVGLGLGQDRLPPPDRAATDRLLGLPRPREYAAPMP</sequence>
<gene>
    <name evidence="2" type="ORF">HD596_011435</name>
</gene>
<protein>
    <recommendedName>
        <fullName evidence="4">Acetoacetate decarboxylase</fullName>
    </recommendedName>
</protein>